<dbReference type="EMBL" id="CWGJ01000014">
    <property type="protein sequence ID" value="CRX38601.1"/>
    <property type="molecule type" value="Genomic_DNA"/>
</dbReference>
<dbReference type="OrthoDB" id="1350790at2"/>
<reference evidence="2" key="1">
    <citation type="submission" date="2015-06" db="EMBL/GenBank/DDBJ databases">
        <authorList>
            <person name="Bertelli C."/>
        </authorList>
    </citation>
    <scope>NUCLEOTIDE SEQUENCE [LARGE SCALE GENOMIC DNA]</scope>
    <source>
        <strain evidence="2">CRIB-30</strain>
    </source>
</reference>
<name>A0A0H5DPU7_9BACT</name>
<dbReference type="AlphaFoldDB" id="A0A0H5DPU7"/>
<dbReference type="Proteomes" id="UP000220251">
    <property type="component" value="Unassembled WGS sequence"/>
</dbReference>
<organism evidence="1 2">
    <name type="scientific">Estrella lausannensis</name>
    <dbReference type="NCBI Taxonomy" id="483423"/>
    <lineage>
        <taxon>Bacteria</taxon>
        <taxon>Pseudomonadati</taxon>
        <taxon>Chlamydiota</taxon>
        <taxon>Chlamydiia</taxon>
        <taxon>Parachlamydiales</taxon>
        <taxon>Candidatus Criblamydiaceae</taxon>
        <taxon>Estrella</taxon>
    </lineage>
</organism>
<keyword evidence="2" id="KW-1185">Reference proteome</keyword>
<evidence type="ECO:0000313" key="2">
    <source>
        <dbReference type="Proteomes" id="UP000220251"/>
    </source>
</evidence>
<sequence>MTAHSAQDVKDLYCLIGEAVCMIQHLEGALSHSITLKKDVRYPHSLSKDRADICLKRNQRHTLGKAIQLAHDNDLYPETFFSELRALLDERNWLIHNFVCNNLEDMHTASKRALLIRRIKEISNKAIELQMAIEYDLIGFSESVGIDMSRVRSVMEQF</sequence>
<accession>A0A0H5DPU7</accession>
<protein>
    <submittedName>
        <fullName evidence="1">Uncharacterized protein</fullName>
    </submittedName>
</protein>
<gene>
    <name evidence="1" type="ORF">ELAC_1260</name>
</gene>
<dbReference type="RefSeq" id="WP_098038467.1">
    <property type="nucleotide sequence ID" value="NZ_CWGJ01000014.1"/>
</dbReference>
<evidence type="ECO:0000313" key="1">
    <source>
        <dbReference type="EMBL" id="CRX38601.1"/>
    </source>
</evidence>
<proteinExistence type="predicted"/>